<evidence type="ECO:0000313" key="2">
    <source>
        <dbReference type="EMBL" id="KAG9348547.1"/>
    </source>
</evidence>
<evidence type="ECO:0000313" key="3">
    <source>
        <dbReference type="Proteomes" id="UP000824540"/>
    </source>
</evidence>
<accession>A0A8T2PI94</accession>
<comment type="caution">
    <text evidence="2">The sequence shown here is derived from an EMBL/GenBank/DDBJ whole genome shotgun (WGS) entry which is preliminary data.</text>
</comment>
<organism evidence="2 3">
    <name type="scientific">Albula glossodonta</name>
    <name type="common">roundjaw bonefish</name>
    <dbReference type="NCBI Taxonomy" id="121402"/>
    <lineage>
        <taxon>Eukaryota</taxon>
        <taxon>Metazoa</taxon>
        <taxon>Chordata</taxon>
        <taxon>Craniata</taxon>
        <taxon>Vertebrata</taxon>
        <taxon>Euteleostomi</taxon>
        <taxon>Actinopterygii</taxon>
        <taxon>Neopterygii</taxon>
        <taxon>Teleostei</taxon>
        <taxon>Albuliformes</taxon>
        <taxon>Albulidae</taxon>
        <taxon>Albula</taxon>
    </lineage>
</organism>
<protein>
    <submittedName>
        <fullName evidence="2">Uncharacterized protein</fullName>
    </submittedName>
</protein>
<proteinExistence type="predicted"/>
<dbReference type="Proteomes" id="UP000824540">
    <property type="component" value="Unassembled WGS sequence"/>
</dbReference>
<dbReference type="EMBL" id="JAFBMS010000011">
    <property type="protein sequence ID" value="KAG9348547.1"/>
    <property type="molecule type" value="Genomic_DNA"/>
</dbReference>
<sequence>MELVECRQLTSGEQWRHTITESSVLSSPPFSLENLPFCQNRKGDGTVPVSTIVHSTLHTCDSRLGGWGRQEAKTGSKVHLMNGRHRQTGDPSQ</sequence>
<dbReference type="AlphaFoldDB" id="A0A8T2PI94"/>
<evidence type="ECO:0000256" key="1">
    <source>
        <dbReference type="SAM" id="MobiDB-lite"/>
    </source>
</evidence>
<reference evidence="2" key="1">
    <citation type="thesis" date="2021" institute="BYU ScholarsArchive" country="Provo, UT, USA">
        <title>Applications of and Algorithms for Genome Assembly and Genomic Analyses with an Emphasis on Marine Teleosts.</title>
        <authorList>
            <person name="Pickett B.D."/>
        </authorList>
    </citation>
    <scope>NUCLEOTIDE SEQUENCE</scope>
    <source>
        <strain evidence="2">HI-2016</strain>
    </source>
</reference>
<feature type="region of interest" description="Disordered" evidence="1">
    <location>
        <begin position="64"/>
        <end position="93"/>
    </location>
</feature>
<name>A0A8T2PI94_9TELE</name>
<keyword evidence="3" id="KW-1185">Reference proteome</keyword>
<gene>
    <name evidence="2" type="ORF">JZ751_002283</name>
</gene>